<reference evidence="15" key="2">
    <citation type="submission" date="2025-09" db="UniProtKB">
        <authorList>
            <consortium name="Ensembl"/>
        </authorList>
    </citation>
    <scope>IDENTIFICATION</scope>
</reference>
<keyword evidence="4" id="KW-0732">Signal</keyword>
<keyword evidence="5 13" id="KW-1133">Transmembrane helix</keyword>
<evidence type="ECO:0000256" key="3">
    <source>
        <dbReference type="ARBA" id="ARBA00022692"/>
    </source>
</evidence>
<dbReference type="GO" id="GO:0004930">
    <property type="term" value="F:G protein-coupled receptor activity"/>
    <property type="evidence" value="ECO:0007669"/>
    <property type="project" value="UniProtKB-KW"/>
</dbReference>
<keyword evidence="6" id="KW-0297">G-protein coupled receptor</keyword>
<dbReference type="InterPro" id="IPR011500">
    <property type="entry name" value="GPCR_3_9-Cys_dom"/>
</dbReference>
<evidence type="ECO:0000256" key="10">
    <source>
        <dbReference type="ARBA" id="ARBA00023224"/>
    </source>
</evidence>
<feature type="transmembrane region" description="Helical" evidence="13">
    <location>
        <begin position="704"/>
        <end position="722"/>
    </location>
</feature>
<feature type="transmembrane region" description="Helical" evidence="13">
    <location>
        <begin position="627"/>
        <end position="649"/>
    </location>
</feature>
<accession>A0A3B4WMG9</accession>
<evidence type="ECO:0000256" key="5">
    <source>
        <dbReference type="ARBA" id="ARBA00022989"/>
    </source>
</evidence>
<sequence>MVHLNGSTTFLPVSSICPGTLCWEGSFLLTSSPATSARGGSRKTSAVKGNVIRKIFFLGNNDPILGDTAPICMLNLTNKASSLFFFVFSHSLNEHGLGLALVMKYAVDEINGKQILLPGIKLGYEIYDTCKQSAIVVKPTISFLTAKSDKALSVECNYTSYETSISAVIGPYSSEMVSIIGKLLGFFLMPQISYGATSDKFSDNLLYPSFFRTVPSDKWQVDVMALLMREFDWNWVAVVGSEEEYGQQGVQQFSKIAENMSVCVAYQGLIPVYTDPEPAVKTIVDNIKATNVGVVVVFSLPESAEIFFKEVIKRNLTGVWVASTSWSINNRITSIPNIQKIGTIIGFIDKIQTLDLFTAYTEELFIKLSKEKENTSHPTAKPGNPDNPCPQCRNLSPANISLVTNPSVQRTAFSVYAAIYSVAEALHNLLGCNSTACMWGSETKIYPWKLLEVLRNTSVDVNGTHIVFDSNGNPNIGYQLIEWIWNASDVEFEVVGSFSEQLSINKSLLKWYTANSEVPKSTCSATCELGQVHRVKGFHSCCFDCIDCLPGTYQANEDDIQCTKCPKGQWSLIRSINCTDPTFDVLSWDIPEALQLMLAGMLLLLCQGSVGVVFLKHRGTPLIMASGGALTFVALLSLMGACLSLLLFLGQPGDVVCRLQLPLISILQTVALSIITSISLQIFFVTEFPDTASSYLHLRGPGSWMFVLVCCAVQAGLCGWFVQEGPSLSEYKANMKIVFVRVFLSCPVLPLMGFAVMQGLNVVLALISFICTFMAVKPLHQYNLAMDITFSSLIYCVIWVTFIPIYIGLNTKNRSIVHVCFTLASNLGLVAAYYFPKCYLLLRKPDFNTPKHFCTFLEGVPPTPAQEEPQPQSQSQSGQ</sequence>
<evidence type="ECO:0000256" key="7">
    <source>
        <dbReference type="ARBA" id="ARBA00023136"/>
    </source>
</evidence>
<evidence type="ECO:0000256" key="2">
    <source>
        <dbReference type="ARBA" id="ARBA00022475"/>
    </source>
</evidence>
<dbReference type="Proteomes" id="UP000261360">
    <property type="component" value="Unplaced"/>
</dbReference>
<evidence type="ECO:0000256" key="8">
    <source>
        <dbReference type="ARBA" id="ARBA00023170"/>
    </source>
</evidence>
<feature type="domain" description="G-protein coupled receptors family 3 profile" evidence="14">
    <location>
        <begin position="592"/>
        <end position="852"/>
    </location>
</feature>
<dbReference type="GO" id="GO:0005886">
    <property type="term" value="C:plasma membrane"/>
    <property type="evidence" value="ECO:0007669"/>
    <property type="project" value="UniProtKB-SubCell"/>
</dbReference>
<dbReference type="PANTHER" id="PTHR24061:SF435">
    <property type="entry name" value="TASTE RECEPTOR TYPE 1 MEMBER 3"/>
    <property type="match status" value="1"/>
</dbReference>
<feature type="transmembrane region" description="Helical" evidence="13">
    <location>
        <begin position="815"/>
        <end position="835"/>
    </location>
</feature>
<dbReference type="Gene3D" id="2.10.50.30">
    <property type="entry name" value="GPCR, family 3, nine cysteines domain"/>
    <property type="match status" value="1"/>
</dbReference>
<keyword evidence="10" id="KW-0807">Transducer</keyword>
<name>A0A3B4WMG9_SERLL</name>
<dbReference type="CDD" id="cd15290">
    <property type="entry name" value="7tmC_TAS1R3"/>
    <property type="match status" value="1"/>
</dbReference>
<proteinExistence type="inferred from homology"/>
<keyword evidence="7 13" id="KW-0472">Membrane</keyword>
<evidence type="ECO:0000256" key="6">
    <source>
        <dbReference type="ARBA" id="ARBA00023040"/>
    </source>
</evidence>
<dbReference type="AlphaFoldDB" id="A0A3B4WMG9"/>
<keyword evidence="3 13" id="KW-0812">Transmembrane</keyword>
<feature type="transmembrane region" description="Helical" evidence="13">
    <location>
        <begin position="661"/>
        <end position="684"/>
    </location>
</feature>
<dbReference type="InterPro" id="IPR017978">
    <property type="entry name" value="GPCR_3_C"/>
</dbReference>
<evidence type="ECO:0000313" key="15">
    <source>
        <dbReference type="Ensembl" id="ENSSLDP00000005576.1"/>
    </source>
</evidence>
<evidence type="ECO:0000256" key="12">
    <source>
        <dbReference type="ARBA" id="ARBA00040705"/>
    </source>
</evidence>
<dbReference type="Pfam" id="PF07562">
    <property type="entry name" value="NCD3G"/>
    <property type="match status" value="1"/>
</dbReference>
<organism evidence="15 16">
    <name type="scientific">Seriola lalandi dorsalis</name>
    <dbReference type="NCBI Taxonomy" id="1841481"/>
    <lineage>
        <taxon>Eukaryota</taxon>
        <taxon>Metazoa</taxon>
        <taxon>Chordata</taxon>
        <taxon>Craniata</taxon>
        <taxon>Vertebrata</taxon>
        <taxon>Euteleostomi</taxon>
        <taxon>Actinopterygii</taxon>
        <taxon>Neopterygii</taxon>
        <taxon>Teleostei</taxon>
        <taxon>Neoteleostei</taxon>
        <taxon>Acanthomorphata</taxon>
        <taxon>Carangaria</taxon>
        <taxon>Carangiformes</taxon>
        <taxon>Carangidae</taxon>
        <taxon>Seriola</taxon>
    </lineage>
</organism>
<keyword evidence="16" id="KW-1185">Reference proteome</keyword>
<keyword evidence="9" id="KW-0325">Glycoprotein</keyword>
<dbReference type="Pfam" id="PF01094">
    <property type="entry name" value="ANF_receptor"/>
    <property type="match status" value="1"/>
</dbReference>
<dbReference type="InterPro" id="IPR038550">
    <property type="entry name" value="GPCR_3_9-Cys_sf"/>
</dbReference>
<dbReference type="GO" id="GO:0050916">
    <property type="term" value="P:sensory perception of sweet taste"/>
    <property type="evidence" value="ECO:0007669"/>
    <property type="project" value="TreeGrafter"/>
</dbReference>
<evidence type="ECO:0000313" key="16">
    <source>
        <dbReference type="Proteomes" id="UP000261360"/>
    </source>
</evidence>
<feature type="transmembrane region" description="Helical" evidence="13">
    <location>
        <begin position="734"/>
        <end position="753"/>
    </location>
</feature>
<reference evidence="15" key="1">
    <citation type="submission" date="2025-08" db="UniProtKB">
        <authorList>
            <consortium name="Ensembl"/>
        </authorList>
    </citation>
    <scope>IDENTIFICATION</scope>
</reference>
<protein>
    <recommendedName>
        <fullName evidence="12">Taste receptor type 1 member 3</fullName>
    </recommendedName>
</protein>
<evidence type="ECO:0000256" key="13">
    <source>
        <dbReference type="SAM" id="Phobius"/>
    </source>
</evidence>
<dbReference type="InterPro" id="IPR001828">
    <property type="entry name" value="ANF_lig-bd_rcpt"/>
</dbReference>
<evidence type="ECO:0000256" key="4">
    <source>
        <dbReference type="ARBA" id="ARBA00022729"/>
    </source>
</evidence>
<evidence type="ECO:0000256" key="11">
    <source>
        <dbReference type="ARBA" id="ARBA00038492"/>
    </source>
</evidence>
<keyword evidence="2" id="KW-1003">Cell membrane</keyword>
<dbReference type="GeneTree" id="ENSGT00940000160679"/>
<feature type="transmembrane region" description="Helical" evidence="13">
    <location>
        <begin position="788"/>
        <end position="809"/>
    </location>
</feature>
<evidence type="ECO:0000256" key="1">
    <source>
        <dbReference type="ARBA" id="ARBA00004651"/>
    </source>
</evidence>
<dbReference type="Pfam" id="PF00003">
    <property type="entry name" value="7tm_3"/>
    <property type="match status" value="1"/>
</dbReference>
<dbReference type="PROSITE" id="PS50259">
    <property type="entry name" value="G_PROTEIN_RECEP_F3_4"/>
    <property type="match status" value="1"/>
</dbReference>
<dbReference type="PRINTS" id="PR00592">
    <property type="entry name" value="CASENSINGR"/>
</dbReference>
<dbReference type="FunFam" id="3.40.50.2300:FF:000016">
    <property type="entry name" value="Taste 1 receptor member 2"/>
    <property type="match status" value="1"/>
</dbReference>
<comment type="subcellular location">
    <subcellularLocation>
        <location evidence="1">Cell membrane</location>
        <topology evidence="1">Multi-pass membrane protein</topology>
    </subcellularLocation>
</comment>
<keyword evidence="8" id="KW-0675">Receptor</keyword>
<dbReference type="SUPFAM" id="SSF53822">
    <property type="entry name" value="Periplasmic binding protein-like I"/>
    <property type="match status" value="1"/>
</dbReference>
<dbReference type="InterPro" id="IPR000068">
    <property type="entry name" value="GPCR_3_Ca_sens_rcpt-rel"/>
</dbReference>
<dbReference type="GO" id="GO:0050917">
    <property type="term" value="P:sensory perception of umami taste"/>
    <property type="evidence" value="ECO:0007669"/>
    <property type="project" value="TreeGrafter"/>
</dbReference>
<evidence type="ECO:0000259" key="14">
    <source>
        <dbReference type="PROSITE" id="PS50259"/>
    </source>
</evidence>
<dbReference type="InterPro" id="IPR000337">
    <property type="entry name" value="GPCR_3"/>
</dbReference>
<comment type="similarity">
    <text evidence="11">Belongs to the G-protein coupled receptor 3 family. TAS1R subfamily.</text>
</comment>
<dbReference type="FunFam" id="2.10.50.30:FF:000004">
    <property type="entry name" value="Taste receptor type 1 member 3-like protein"/>
    <property type="match status" value="1"/>
</dbReference>
<evidence type="ECO:0000256" key="9">
    <source>
        <dbReference type="ARBA" id="ARBA00023180"/>
    </source>
</evidence>
<dbReference type="InterPro" id="IPR028082">
    <property type="entry name" value="Peripla_BP_I"/>
</dbReference>
<dbReference type="STRING" id="1841481.ENSSLDP00000005576"/>
<dbReference type="PANTHER" id="PTHR24061">
    <property type="entry name" value="CALCIUM-SENSING RECEPTOR-RELATED"/>
    <property type="match status" value="1"/>
</dbReference>
<dbReference type="PRINTS" id="PR00248">
    <property type="entry name" value="GPCRMGR"/>
</dbReference>
<dbReference type="Gene3D" id="3.40.50.2300">
    <property type="match status" value="2"/>
</dbReference>
<dbReference type="Ensembl" id="ENSSLDT00000005763.1">
    <property type="protein sequence ID" value="ENSSLDP00000005576.1"/>
    <property type="gene ID" value="ENSSLDG00000004461.1"/>
</dbReference>